<dbReference type="Pfam" id="PF06283">
    <property type="entry name" value="ThuA"/>
    <property type="match status" value="1"/>
</dbReference>
<accession>A0ABP3YHC9</accession>
<protein>
    <submittedName>
        <fullName evidence="2">ThuA domain-containing protein</fullName>
    </submittedName>
</protein>
<evidence type="ECO:0000313" key="3">
    <source>
        <dbReference type="Proteomes" id="UP001500469"/>
    </source>
</evidence>
<reference evidence="3" key="1">
    <citation type="journal article" date="2019" name="Int. J. Syst. Evol. Microbiol.">
        <title>The Global Catalogue of Microorganisms (GCM) 10K type strain sequencing project: providing services to taxonomists for standard genome sequencing and annotation.</title>
        <authorList>
            <consortium name="The Broad Institute Genomics Platform"/>
            <consortium name="The Broad Institute Genome Sequencing Center for Infectious Disease"/>
            <person name="Wu L."/>
            <person name="Ma J."/>
        </authorList>
    </citation>
    <scope>NUCLEOTIDE SEQUENCE [LARGE SCALE GENOMIC DNA]</scope>
    <source>
        <strain evidence="3">JCM 16112</strain>
    </source>
</reference>
<dbReference type="InterPro" id="IPR029010">
    <property type="entry name" value="ThuA-like"/>
</dbReference>
<name>A0ABP3YHC9_9BACT</name>
<dbReference type="EMBL" id="BAAAFI010000047">
    <property type="protein sequence ID" value="GAA0880805.1"/>
    <property type="molecule type" value="Genomic_DNA"/>
</dbReference>
<proteinExistence type="predicted"/>
<feature type="domain" description="ThuA-like" evidence="1">
    <location>
        <begin position="111"/>
        <end position="309"/>
    </location>
</feature>
<dbReference type="SUPFAM" id="SSF52317">
    <property type="entry name" value="Class I glutamine amidotransferase-like"/>
    <property type="match status" value="1"/>
</dbReference>
<evidence type="ECO:0000259" key="1">
    <source>
        <dbReference type="Pfam" id="PF06283"/>
    </source>
</evidence>
<comment type="caution">
    <text evidence="2">The sequence shown here is derived from an EMBL/GenBank/DDBJ whole genome shotgun (WGS) entry which is preliminary data.</text>
</comment>
<dbReference type="Gene3D" id="3.40.50.880">
    <property type="match status" value="1"/>
</dbReference>
<gene>
    <name evidence="2" type="ORF">GCM10009119_37750</name>
</gene>
<sequence>MTTLLNSKESGQVFTGYRLAMSILFLLLFTMEGFAQSGKTFLQFEGKDGLGKGKNVVLISGDDEYRSEESMPMLAKILSAQYGFNTTVLFPIEPETGDIVPSYQNNIPGLEHLKDADLVIMLIRFRDLPLDQMKHLEDYFKSGKPFIALRTSTHPFAIKDKSSPYAKWSWNNKSTGWEGGFGQQIVGETWVAHHGKHKFEGTRALIDGVDRDADHPILRGVDDIWAPTDVYSIKNLSSEANVLLYGQSTAGMTPEAPLMWDKSIMPIAWTREYSLDGGKAGKVFGSTLGSSIDFQVEDMRRLIVNASFWLLEMPEVITPELSVDIVGTYEPTMFGFNIFRKGMRVEDFK</sequence>
<keyword evidence="3" id="KW-1185">Reference proteome</keyword>
<organism evidence="2 3">
    <name type="scientific">Algoriphagus jejuensis</name>
    <dbReference type="NCBI Taxonomy" id="419934"/>
    <lineage>
        <taxon>Bacteria</taxon>
        <taxon>Pseudomonadati</taxon>
        <taxon>Bacteroidota</taxon>
        <taxon>Cytophagia</taxon>
        <taxon>Cytophagales</taxon>
        <taxon>Cyclobacteriaceae</taxon>
        <taxon>Algoriphagus</taxon>
    </lineage>
</organism>
<dbReference type="Proteomes" id="UP001500469">
    <property type="component" value="Unassembled WGS sequence"/>
</dbReference>
<dbReference type="InterPro" id="IPR029062">
    <property type="entry name" value="Class_I_gatase-like"/>
</dbReference>
<dbReference type="RefSeq" id="WP_343854359.1">
    <property type="nucleotide sequence ID" value="NZ_BAAAFI010000047.1"/>
</dbReference>
<evidence type="ECO:0000313" key="2">
    <source>
        <dbReference type="EMBL" id="GAA0880805.1"/>
    </source>
</evidence>